<protein>
    <submittedName>
        <fullName evidence="2">Senescence/dehydration-associated protein-related</fullName>
    </submittedName>
</protein>
<reference evidence="2" key="1">
    <citation type="submission" date="2015-12" db="EMBL/GenBank/DDBJ databases">
        <title>Update maize B73 reference genome by single molecule sequencing technologies.</title>
        <authorList>
            <consortium name="Maize Genome Sequencing Project"/>
            <person name="Ware D."/>
        </authorList>
    </citation>
    <scope>NUCLEOTIDE SEQUENCE</scope>
    <source>
        <tissue evidence="2">Seedling</tissue>
    </source>
</reference>
<dbReference type="AlphaFoldDB" id="A0A1D6PF37"/>
<name>A0A1D6PF37_MAIZE</name>
<organism evidence="2">
    <name type="scientific">Zea mays</name>
    <name type="common">Maize</name>
    <dbReference type="NCBI Taxonomy" id="4577"/>
    <lineage>
        <taxon>Eukaryota</taxon>
        <taxon>Viridiplantae</taxon>
        <taxon>Streptophyta</taxon>
        <taxon>Embryophyta</taxon>
        <taxon>Tracheophyta</taxon>
        <taxon>Spermatophyta</taxon>
        <taxon>Magnoliopsida</taxon>
        <taxon>Liliopsida</taxon>
        <taxon>Poales</taxon>
        <taxon>Poaceae</taxon>
        <taxon>PACMAD clade</taxon>
        <taxon>Panicoideae</taxon>
        <taxon>Andropogonodae</taxon>
        <taxon>Andropogoneae</taxon>
        <taxon>Tripsacinae</taxon>
        <taxon>Zea</taxon>
    </lineage>
</organism>
<dbReference type="ExpressionAtlas" id="A0A1D6PF37">
    <property type="expression patterns" value="baseline and differential"/>
</dbReference>
<dbReference type="EMBL" id="CM000785">
    <property type="protein sequence ID" value="AQL08133.1"/>
    <property type="molecule type" value="Genomic_DNA"/>
</dbReference>
<dbReference type="PANTHER" id="PTHR21068:SF33">
    <property type="entry name" value="OS03G0241900 PROTEIN"/>
    <property type="match status" value="1"/>
</dbReference>
<dbReference type="InterPro" id="IPR009686">
    <property type="entry name" value="Senescence/spartin_C"/>
</dbReference>
<dbReference type="PANTHER" id="PTHR21068">
    <property type="entry name" value="SPARTIN"/>
    <property type="match status" value="1"/>
</dbReference>
<feature type="domain" description="Senescence" evidence="1">
    <location>
        <begin position="148"/>
        <end position="315"/>
    </location>
</feature>
<evidence type="ECO:0000313" key="2">
    <source>
        <dbReference type="EMBL" id="AQL08133.1"/>
    </source>
</evidence>
<sequence>MAFASSNAKQSLYPDVDQSHPDLNTPFFSAPTTSTCAGAGAATGNSLYPTVDPNELAQNLFPETVEEDAAPPPPTTEETIIAVPGAQLHLIDPDRSVDLGAGTLSIVRLRQGDHSVAVLARLIHEKSAAFWTTIAPNVDDYSSSVARLIARGSGQLVRGIIWCGDITAGGLRRGEEVMKKSVGPSTKPTQVKPSTLRRMKRARRVTKMSNRVANSILSGVLKVTGFVTSTVLNSKPAQKFFKLMPGEVILASLDGFGKIWDAVEVSGKNVMQTSSVVTTSVVTHRYGEQAGEATHNYLHATGNVLGAAWAVFKIRKALDPKGNMKKSFVSQAAHAVAKESVARQKKK</sequence>
<dbReference type="InterPro" id="IPR045036">
    <property type="entry name" value="Spartin-like"/>
</dbReference>
<evidence type="ECO:0000259" key="1">
    <source>
        <dbReference type="Pfam" id="PF06911"/>
    </source>
</evidence>
<gene>
    <name evidence="2" type="ORF">ZEAMMB73_Zm00001d047951</name>
</gene>
<dbReference type="Pfam" id="PF06911">
    <property type="entry name" value="Senescence"/>
    <property type="match status" value="1"/>
</dbReference>
<accession>A0A1D6PF37</accession>
<proteinExistence type="predicted"/>